<keyword evidence="1" id="KW-0812">Transmembrane</keyword>
<evidence type="ECO:0000313" key="2">
    <source>
        <dbReference type="EMBL" id="QPC83579.1"/>
    </source>
</evidence>
<dbReference type="EMBL" id="CP062983">
    <property type="protein sequence ID" value="QPC83579.1"/>
    <property type="molecule type" value="Genomic_DNA"/>
</dbReference>
<dbReference type="KEGG" id="pmet:G4Y79_04125"/>
<name>A0A7S8IFK9_9CHLR</name>
<keyword evidence="1" id="KW-1133">Transmembrane helix</keyword>
<protein>
    <submittedName>
        <fullName evidence="2">Uncharacterized protein</fullName>
    </submittedName>
</protein>
<accession>A0A7S8IFK9</accession>
<reference evidence="2 3" key="1">
    <citation type="submission" date="2020-02" db="EMBL/GenBank/DDBJ databases">
        <authorList>
            <person name="Zheng R.K."/>
            <person name="Sun C.M."/>
        </authorList>
    </citation>
    <scope>NUCLEOTIDE SEQUENCE [LARGE SCALE GENOMIC DNA]</scope>
    <source>
        <strain evidence="3">rifampicinis</strain>
    </source>
</reference>
<feature type="transmembrane region" description="Helical" evidence="1">
    <location>
        <begin position="79"/>
        <end position="100"/>
    </location>
</feature>
<proteinExistence type="predicted"/>
<sequence>MNDTSLNKSSYDSLEEERLATCPIKPRCKHPDDEMMLRSIRSDRLLCSYCYVHTPTGYMGKEEAKASDDRFFTGTSRDYLITAGIIFPAALIVCIITLFVAGFGGFFSWMIAIFIGTAAGSYIATLARQATGRRVGRQSATVAIIAVALAAILTPTVYIFLRFGVLTFNVEAIINIPLILCAGTMGAAIYNRFMRRI</sequence>
<evidence type="ECO:0000313" key="3">
    <source>
        <dbReference type="Proteomes" id="UP000594468"/>
    </source>
</evidence>
<feature type="transmembrane region" description="Helical" evidence="1">
    <location>
        <begin position="106"/>
        <end position="127"/>
    </location>
</feature>
<evidence type="ECO:0000256" key="1">
    <source>
        <dbReference type="SAM" id="Phobius"/>
    </source>
</evidence>
<feature type="transmembrane region" description="Helical" evidence="1">
    <location>
        <begin position="172"/>
        <end position="190"/>
    </location>
</feature>
<feature type="transmembrane region" description="Helical" evidence="1">
    <location>
        <begin position="139"/>
        <end position="160"/>
    </location>
</feature>
<keyword evidence="3" id="KW-1185">Reference proteome</keyword>
<dbReference type="RefSeq" id="WP_195171645.1">
    <property type="nucleotide sequence ID" value="NZ_CP062983.1"/>
</dbReference>
<dbReference type="Proteomes" id="UP000594468">
    <property type="component" value="Chromosome"/>
</dbReference>
<organism evidence="2 3">
    <name type="scientific">Phototrophicus methaneseepsis</name>
    <dbReference type="NCBI Taxonomy" id="2710758"/>
    <lineage>
        <taxon>Bacteria</taxon>
        <taxon>Bacillati</taxon>
        <taxon>Chloroflexota</taxon>
        <taxon>Candidatus Thermofontia</taxon>
        <taxon>Phototrophicales</taxon>
        <taxon>Phototrophicaceae</taxon>
        <taxon>Phototrophicus</taxon>
    </lineage>
</organism>
<dbReference type="AlphaFoldDB" id="A0A7S8IFK9"/>
<keyword evidence="1" id="KW-0472">Membrane</keyword>
<gene>
    <name evidence="2" type="ORF">G4Y79_04125</name>
</gene>